<sequence length="175" mass="20097">MKYIEIFGKNAITLRSLQTSMASDIALQANDPEISMYLRDVFPYPYSEDHALGFINMVNNTSKDPTWAIYYQNNFAGIISLTLQHDIYRHSAEIGFWLGKQFHNKGIMTEAVNLVCNYSFSELNIYRIYAGVFEPNAASKQVLLKNGFEVEGIRKMSVLKNKKFLNDFLMAKVRT</sequence>
<dbReference type="Gene3D" id="3.40.630.30">
    <property type="match status" value="1"/>
</dbReference>
<name>A0ABS5VTA8_9BACT</name>
<dbReference type="SUPFAM" id="SSF55729">
    <property type="entry name" value="Acyl-CoA N-acyltransferases (Nat)"/>
    <property type="match status" value="1"/>
</dbReference>
<comment type="caution">
    <text evidence="2">The sequence shown here is derived from an EMBL/GenBank/DDBJ whole genome shotgun (WGS) entry which is preliminary data.</text>
</comment>
<proteinExistence type="predicted"/>
<gene>
    <name evidence="2" type="ORF">KK060_12545</name>
</gene>
<organism evidence="2 3">
    <name type="scientific">Chryseosolibacter indicus</name>
    <dbReference type="NCBI Taxonomy" id="2782351"/>
    <lineage>
        <taxon>Bacteria</taxon>
        <taxon>Pseudomonadati</taxon>
        <taxon>Bacteroidota</taxon>
        <taxon>Cytophagia</taxon>
        <taxon>Cytophagales</taxon>
        <taxon>Chryseotaleaceae</taxon>
        <taxon>Chryseosolibacter</taxon>
    </lineage>
</organism>
<reference evidence="2 3" key="1">
    <citation type="submission" date="2021-05" db="EMBL/GenBank/DDBJ databases">
        <title>A Polyphasic approach of four new species of the genus Ohtaekwangia: Ohtaekwangia histidinii sp. nov., Ohtaekwangia cretensis sp. nov., Ohtaekwangia indiensis sp. nov., Ohtaekwangia reichenbachii sp. nov. from diverse environment.</title>
        <authorList>
            <person name="Octaviana S."/>
        </authorList>
    </citation>
    <scope>NUCLEOTIDE SEQUENCE [LARGE SCALE GENOMIC DNA]</scope>
    <source>
        <strain evidence="2 3">PWU20</strain>
    </source>
</reference>
<evidence type="ECO:0000313" key="2">
    <source>
        <dbReference type="EMBL" id="MBT1704114.1"/>
    </source>
</evidence>
<feature type="domain" description="N-acetyltransferase" evidence="1">
    <location>
        <begin position="12"/>
        <end position="175"/>
    </location>
</feature>
<dbReference type="PROSITE" id="PS51186">
    <property type="entry name" value="GNAT"/>
    <property type="match status" value="1"/>
</dbReference>
<dbReference type="PANTHER" id="PTHR43328:SF1">
    <property type="entry name" value="N-ACETYLTRANSFERASE DOMAIN-CONTAINING PROTEIN"/>
    <property type="match status" value="1"/>
</dbReference>
<protein>
    <submittedName>
        <fullName evidence="2">GNAT family N-acetyltransferase</fullName>
    </submittedName>
</protein>
<evidence type="ECO:0000259" key="1">
    <source>
        <dbReference type="PROSITE" id="PS51186"/>
    </source>
</evidence>
<dbReference type="InterPro" id="IPR000182">
    <property type="entry name" value="GNAT_dom"/>
</dbReference>
<dbReference type="Proteomes" id="UP000772618">
    <property type="component" value="Unassembled WGS sequence"/>
</dbReference>
<dbReference type="PANTHER" id="PTHR43328">
    <property type="entry name" value="ACETYLTRANSFERASE-RELATED"/>
    <property type="match status" value="1"/>
</dbReference>
<dbReference type="RefSeq" id="WP_254154075.1">
    <property type="nucleotide sequence ID" value="NZ_JAHESD010000025.1"/>
</dbReference>
<dbReference type="InterPro" id="IPR016181">
    <property type="entry name" value="Acyl_CoA_acyltransferase"/>
</dbReference>
<accession>A0ABS5VTA8</accession>
<dbReference type="Pfam" id="PF13302">
    <property type="entry name" value="Acetyltransf_3"/>
    <property type="match status" value="1"/>
</dbReference>
<evidence type="ECO:0000313" key="3">
    <source>
        <dbReference type="Proteomes" id="UP000772618"/>
    </source>
</evidence>
<keyword evidence="3" id="KW-1185">Reference proteome</keyword>
<dbReference type="EMBL" id="JAHESD010000025">
    <property type="protein sequence ID" value="MBT1704114.1"/>
    <property type="molecule type" value="Genomic_DNA"/>
</dbReference>